<dbReference type="Pfam" id="PF04014">
    <property type="entry name" value="MazE_antitoxin"/>
    <property type="match status" value="1"/>
</dbReference>
<dbReference type="GO" id="GO:0030643">
    <property type="term" value="P:intracellular phosphate ion homeostasis"/>
    <property type="evidence" value="ECO:0007669"/>
    <property type="project" value="InterPro"/>
</dbReference>
<gene>
    <name evidence="3" type="ORF">ENT82_02885</name>
    <name evidence="2" type="ORF">ENU43_04785</name>
</gene>
<reference evidence="3" key="1">
    <citation type="journal article" date="2020" name="mSystems">
        <title>Genome- and Community-Level Interaction Insights into Carbon Utilization and Element Cycling Functions of Hydrothermarchaeota in Hydrothermal Sediment.</title>
        <authorList>
            <person name="Zhou Z."/>
            <person name="Liu Y."/>
            <person name="Xu W."/>
            <person name="Pan J."/>
            <person name="Luo Z.H."/>
            <person name="Li M."/>
        </authorList>
    </citation>
    <scope>NUCLEOTIDE SEQUENCE [LARGE SCALE GENOMIC DNA]</scope>
    <source>
        <strain evidence="3">SpSt-613</strain>
        <strain evidence="2">SpSt-669</strain>
    </source>
</reference>
<dbReference type="EMBL" id="DTAD01000029">
    <property type="protein sequence ID" value="HGN90058.1"/>
    <property type="molecule type" value="Genomic_DNA"/>
</dbReference>
<dbReference type="InterPro" id="IPR026022">
    <property type="entry name" value="PhoU_dom"/>
</dbReference>
<dbReference type="Pfam" id="PF01895">
    <property type="entry name" value="PhoU"/>
    <property type="match status" value="1"/>
</dbReference>
<dbReference type="EMBL" id="DTCM01000062">
    <property type="protein sequence ID" value="HGL40961.1"/>
    <property type="molecule type" value="Genomic_DNA"/>
</dbReference>
<dbReference type="AlphaFoldDB" id="A0A7C4E0S8"/>
<dbReference type="InterPro" id="IPR028366">
    <property type="entry name" value="PhoU"/>
</dbReference>
<comment type="caution">
    <text evidence="3">The sequence shown here is derived from an EMBL/GenBank/DDBJ whole genome shotgun (WGS) entry which is preliminary data.</text>
</comment>
<dbReference type="SMART" id="SM00966">
    <property type="entry name" value="SpoVT_AbrB"/>
    <property type="match status" value="1"/>
</dbReference>
<accession>A0A7C4E0S8</accession>
<protein>
    <submittedName>
        <fullName evidence="3">Phosphate uptake regulator PhoU</fullName>
    </submittedName>
</protein>
<dbReference type="SUPFAM" id="SSF109755">
    <property type="entry name" value="PhoU-like"/>
    <property type="match status" value="1"/>
</dbReference>
<evidence type="ECO:0000313" key="2">
    <source>
        <dbReference type="EMBL" id="HGL40961.1"/>
    </source>
</evidence>
<evidence type="ECO:0000259" key="1">
    <source>
        <dbReference type="SMART" id="SM00966"/>
    </source>
</evidence>
<dbReference type="PANTHER" id="PTHR42930">
    <property type="entry name" value="PHOSPHATE-SPECIFIC TRANSPORT SYSTEM ACCESSORY PROTEIN PHOU"/>
    <property type="match status" value="1"/>
</dbReference>
<dbReference type="PANTHER" id="PTHR42930:SF2">
    <property type="entry name" value="PHOU DOMAIN-CONTAINING PROTEIN"/>
    <property type="match status" value="1"/>
</dbReference>
<dbReference type="GO" id="GO:0045936">
    <property type="term" value="P:negative regulation of phosphate metabolic process"/>
    <property type="evidence" value="ECO:0007669"/>
    <property type="project" value="InterPro"/>
</dbReference>
<dbReference type="InterPro" id="IPR038078">
    <property type="entry name" value="PhoU-like_sf"/>
</dbReference>
<feature type="domain" description="SpoVT-AbrB" evidence="1">
    <location>
        <begin position="11"/>
        <end position="54"/>
    </location>
</feature>
<organism evidence="3">
    <name type="scientific">Caldiarchaeum subterraneum</name>
    <dbReference type="NCBI Taxonomy" id="311458"/>
    <lineage>
        <taxon>Archaea</taxon>
        <taxon>Nitrososphaerota</taxon>
        <taxon>Candidatus Caldarchaeales</taxon>
        <taxon>Candidatus Caldarchaeaceae</taxon>
        <taxon>Candidatus Caldarchaeum</taxon>
    </lineage>
</organism>
<dbReference type="GO" id="GO:0003677">
    <property type="term" value="F:DNA binding"/>
    <property type="evidence" value="ECO:0007669"/>
    <property type="project" value="InterPro"/>
</dbReference>
<evidence type="ECO:0000313" key="3">
    <source>
        <dbReference type="EMBL" id="HGN90058.1"/>
    </source>
</evidence>
<dbReference type="InterPro" id="IPR007159">
    <property type="entry name" value="SpoVT-AbrB_dom"/>
</dbReference>
<proteinExistence type="predicted"/>
<name>A0A7C4E0S8_CALS0</name>
<dbReference type="Gene3D" id="1.20.58.220">
    <property type="entry name" value="Phosphate transport system protein phou homolog 2, domain 2"/>
    <property type="match status" value="2"/>
</dbReference>
<sequence>MQPTYTRRVQKTGRSTFIISLPKEWVEKTGLKKLDTVKIVTLPSGLLVTADGNEGGRESVIRLGGGETPDEVVRLFFSKYLDGSDRIRVELTAYSPQTISVLKDRIRRWLVGVEIIGETATELTAQVLPAGDKLPLKISLERMGEITAHMLEEALAAFSRNDKALAEDVVRRDDEVDRFYHFIVRQLNIAVRDYATLRNLNLSDPSECINYVLVAKSIERAADHAVTISNRTLTTTNTYKPDQRLSKINAKVVELFKTSLTSFIYPSTDLANRTLNQIADVSSEMNAYLSSQKKSLDLEQRLTELVVINSLRRVAEYAADISEAAINIATKDSPSN</sequence>